<comment type="subcellular location">
    <subcellularLocation>
        <location evidence="3">Cytoplasm</location>
    </subcellularLocation>
</comment>
<evidence type="ECO:0000256" key="6">
    <source>
        <dbReference type="ARBA" id="ARBA00011245"/>
    </source>
</evidence>
<comment type="catalytic activity">
    <reaction evidence="1 14">
        <text>alpha-D-glucose = beta-D-glucose</text>
        <dbReference type="Rhea" id="RHEA:10264"/>
        <dbReference type="ChEBI" id="CHEBI:15903"/>
        <dbReference type="ChEBI" id="CHEBI:17925"/>
        <dbReference type="EC" id="5.1.3.3"/>
    </reaction>
</comment>
<evidence type="ECO:0000313" key="18">
    <source>
        <dbReference type="EMBL" id="MCW3786796.1"/>
    </source>
</evidence>
<evidence type="ECO:0000256" key="4">
    <source>
        <dbReference type="ARBA" id="ARBA00005028"/>
    </source>
</evidence>
<gene>
    <name evidence="18" type="ORF">OM075_09975</name>
</gene>
<dbReference type="PROSITE" id="PS00545">
    <property type="entry name" value="ALDOSE_1_EPIMERASE"/>
    <property type="match status" value="1"/>
</dbReference>
<comment type="caution">
    <text evidence="18">The sequence shown here is derived from an EMBL/GenBank/DDBJ whole genome shotgun (WGS) entry which is preliminary data.</text>
</comment>
<evidence type="ECO:0000256" key="3">
    <source>
        <dbReference type="ARBA" id="ARBA00004496"/>
    </source>
</evidence>
<organism evidence="18 19">
    <name type="scientific">Plebeiibacterium sediminum</name>
    <dbReference type="NCBI Taxonomy" id="2992112"/>
    <lineage>
        <taxon>Bacteria</taxon>
        <taxon>Pseudomonadati</taxon>
        <taxon>Bacteroidota</taxon>
        <taxon>Bacteroidia</taxon>
        <taxon>Marinilabiliales</taxon>
        <taxon>Marinilabiliaceae</taxon>
        <taxon>Plebeiibacterium</taxon>
    </lineage>
</organism>
<dbReference type="GO" id="GO:0033499">
    <property type="term" value="P:galactose catabolic process via UDP-galactose, Leloir pathway"/>
    <property type="evidence" value="ECO:0007669"/>
    <property type="project" value="TreeGrafter"/>
</dbReference>
<dbReference type="InterPro" id="IPR008183">
    <property type="entry name" value="Aldose_1/G6P_1-epimerase"/>
</dbReference>
<proteinExistence type="inferred from homology"/>
<dbReference type="InterPro" id="IPR047215">
    <property type="entry name" value="Galactose_mutarotase-like"/>
</dbReference>
<feature type="active site" description="Proton acceptor" evidence="15">
    <location>
        <position position="339"/>
    </location>
</feature>
<comment type="cofactor">
    <cofactor evidence="2">
        <name>Ca(2+)</name>
        <dbReference type="ChEBI" id="CHEBI:29108"/>
    </cofactor>
</comment>
<evidence type="ECO:0000256" key="9">
    <source>
        <dbReference type="ARBA" id="ARBA00022490"/>
    </source>
</evidence>
<evidence type="ECO:0000256" key="1">
    <source>
        <dbReference type="ARBA" id="ARBA00001614"/>
    </source>
</evidence>
<dbReference type="PROSITE" id="PS51257">
    <property type="entry name" value="PROKAR_LIPOPROTEIN"/>
    <property type="match status" value="1"/>
</dbReference>
<keyword evidence="11" id="KW-0106">Calcium</keyword>
<dbReference type="NCBIfam" id="NF008277">
    <property type="entry name" value="PRK11055.1"/>
    <property type="match status" value="1"/>
</dbReference>
<evidence type="ECO:0000256" key="17">
    <source>
        <dbReference type="PIRSR" id="PIRSR005096-3"/>
    </source>
</evidence>
<dbReference type="GO" id="GO:0005737">
    <property type="term" value="C:cytoplasm"/>
    <property type="evidence" value="ECO:0007669"/>
    <property type="project" value="UniProtKB-SubCell"/>
</dbReference>
<evidence type="ECO:0000256" key="8">
    <source>
        <dbReference type="ARBA" id="ARBA00014165"/>
    </source>
</evidence>
<protein>
    <recommendedName>
        <fullName evidence="8 14">Aldose 1-epimerase</fullName>
        <ecNumber evidence="7 14">5.1.3.3</ecNumber>
    </recommendedName>
</protein>
<keyword evidence="9" id="KW-0963">Cytoplasm</keyword>
<dbReference type="InterPro" id="IPR011013">
    <property type="entry name" value="Gal_mutarotase_sf_dom"/>
</dbReference>
<dbReference type="PANTHER" id="PTHR10091:SF0">
    <property type="entry name" value="GALACTOSE MUTAROTASE"/>
    <property type="match status" value="1"/>
</dbReference>
<feature type="active site" description="Proton donor" evidence="15">
    <location>
        <position position="202"/>
    </location>
</feature>
<dbReference type="PANTHER" id="PTHR10091">
    <property type="entry name" value="ALDOSE-1-EPIMERASE"/>
    <property type="match status" value="1"/>
</dbReference>
<dbReference type="Pfam" id="PF01263">
    <property type="entry name" value="Aldose_epim"/>
    <property type="match status" value="1"/>
</dbReference>
<evidence type="ECO:0000256" key="7">
    <source>
        <dbReference type="ARBA" id="ARBA00013185"/>
    </source>
</evidence>
<evidence type="ECO:0000256" key="12">
    <source>
        <dbReference type="ARBA" id="ARBA00023235"/>
    </source>
</evidence>
<name>A0AAE3SF18_9BACT</name>
<comment type="pathway">
    <text evidence="4 14">Carbohydrate metabolism; hexose metabolism.</text>
</comment>
<evidence type="ECO:0000256" key="16">
    <source>
        <dbReference type="PIRSR" id="PIRSR005096-2"/>
    </source>
</evidence>
<dbReference type="Gene3D" id="2.70.98.10">
    <property type="match status" value="1"/>
</dbReference>
<evidence type="ECO:0000256" key="5">
    <source>
        <dbReference type="ARBA" id="ARBA00006206"/>
    </source>
</evidence>
<dbReference type="SUPFAM" id="SSF74650">
    <property type="entry name" value="Galactose mutarotase-like"/>
    <property type="match status" value="1"/>
</dbReference>
<dbReference type="PIRSF" id="PIRSF005096">
    <property type="entry name" value="GALM"/>
    <property type="match status" value="1"/>
</dbReference>
<dbReference type="RefSeq" id="WP_301190361.1">
    <property type="nucleotide sequence ID" value="NZ_JAPDPJ010000019.1"/>
</dbReference>
<feature type="binding site" evidence="17">
    <location>
        <begin position="202"/>
        <end position="204"/>
    </location>
    <ligand>
        <name>beta-D-galactose</name>
        <dbReference type="ChEBI" id="CHEBI:27667"/>
    </ligand>
</feature>
<dbReference type="GO" id="GO:0004034">
    <property type="term" value="F:aldose 1-epimerase activity"/>
    <property type="evidence" value="ECO:0007669"/>
    <property type="project" value="UniProtKB-EC"/>
</dbReference>
<dbReference type="CDD" id="cd09019">
    <property type="entry name" value="galactose_mutarotase_like"/>
    <property type="match status" value="1"/>
</dbReference>
<evidence type="ECO:0000256" key="13">
    <source>
        <dbReference type="ARBA" id="ARBA00023277"/>
    </source>
</evidence>
<evidence type="ECO:0000256" key="10">
    <source>
        <dbReference type="ARBA" id="ARBA00022553"/>
    </source>
</evidence>
<keyword evidence="12 14" id="KW-0413">Isomerase</keyword>
<evidence type="ECO:0000313" key="19">
    <source>
        <dbReference type="Proteomes" id="UP001209229"/>
    </source>
</evidence>
<dbReference type="EC" id="5.1.3.3" evidence="7 14"/>
<keyword evidence="19" id="KW-1185">Reference proteome</keyword>
<evidence type="ECO:0000256" key="11">
    <source>
        <dbReference type="ARBA" id="ARBA00022837"/>
    </source>
</evidence>
<evidence type="ECO:0000256" key="2">
    <source>
        <dbReference type="ARBA" id="ARBA00001913"/>
    </source>
</evidence>
<accession>A0AAE3SF18</accession>
<feature type="binding site" evidence="16">
    <location>
        <position position="274"/>
    </location>
    <ligand>
        <name>beta-D-galactose</name>
        <dbReference type="ChEBI" id="CHEBI:27667"/>
    </ligand>
</feature>
<reference evidence="18" key="1">
    <citation type="submission" date="2022-10" db="EMBL/GenBank/DDBJ databases">
        <authorList>
            <person name="Yu W.X."/>
        </authorList>
    </citation>
    <scope>NUCLEOTIDE SEQUENCE</scope>
    <source>
        <strain evidence="18">AAT</strain>
    </source>
</reference>
<keyword evidence="10" id="KW-0597">Phosphoprotein</keyword>
<feature type="binding site" evidence="17">
    <location>
        <begin position="105"/>
        <end position="106"/>
    </location>
    <ligand>
        <name>beta-D-galactose</name>
        <dbReference type="ChEBI" id="CHEBI:27667"/>
    </ligand>
</feature>
<dbReference type="InterPro" id="IPR018052">
    <property type="entry name" value="Ald1_epimerase_CS"/>
</dbReference>
<evidence type="ECO:0000256" key="15">
    <source>
        <dbReference type="PIRSR" id="PIRSR005096-1"/>
    </source>
</evidence>
<dbReference type="InterPro" id="IPR014718">
    <property type="entry name" value="GH-type_carb-bd"/>
</dbReference>
<comment type="similarity">
    <text evidence="5 14">Belongs to the aldose epimerase family.</text>
</comment>
<evidence type="ECO:0000256" key="14">
    <source>
        <dbReference type="PIRNR" id="PIRNR005096"/>
    </source>
</evidence>
<dbReference type="GO" id="GO:0006006">
    <property type="term" value="P:glucose metabolic process"/>
    <property type="evidence" value="ECO:0007669"/>
    <property type="project" value="TreeGrafter"/>
</dbReference>
<dbReference type="InterPro" id="IPR015443">
    <property type="entry name" value="Aldose_1-epimerase"/>
</dbReference>
<dbReference type="AlphaFoldDB" id="A0AAE3SF18"/>
<dbReference type="Proteomes" id="UP001209229">
    <property type="component" value="Unassembled WGS sequence"/>
</dbReference>
<dbReference type="EMBL" id="JAPDPJ010000019">
    <property type="protein sequence ID" value="MCW3786796.1"/>
    <property type="molecule type" value="Genomic_DNA"/>
</dbReference>
<dbReference type="GO" id="GO:0030246">
    <property type="term" value="F:carbohydrate binding"/>
    <property type="evidence" value="ECO:0007669"/>
    <property type="project" value="InterPro"/>
</dbReference>
<sequence>MKNLIYALIFVFAISCTSEKKQDIQLMDAQNFSKTIDGKEVNLFTLKNKNGLVSQITNFGGRVVSLWVPDKNGTFADVSIGYNNIDSYINNTETFFGALIGRYGNRIGKGEFVIEEDTFKLDINDGENSLHGGSLGFHIQVWDAKQLGENKLELTYTSADGEQGYPGTAKIKVVYELTDANELKIEYFATTDKPTHINLTNHTYFNLAGEGSGTINDHLLMINADAYTPVDAGLIPTGEIATVEGTPFDFRTPTAIGARVNDDNGQLKLGGGYDHNWVLNTTEEEFTLAATLKDPVSGRTMDVLTTEPGIQFYGGNFISGEFDGKYGKKLNYRESLCLETQHFPDSPNQENFPSTLVQPGEEYHTTTIYKFKAE</sequence>
<comment type="subunit">
    <text evidence="6">Monomer.</text>
</comment>
<dbReference type="FunFam" id="2.70.98.10:FF:000003">
    <property type="entry name" value="Aldose 1-epimerase"/>
    <property type="match status" value="1"/>
</dbReference>
<keyword evidence="13 14" id="KW-0119">Carbohydrate metabolism</keyword>